<gene>
    <name evidence="2" type="ORF">SAMN05192557_0294</name>
</gene>
<dbReference type="RefSeq" id="WP_091473198.1">
    <property type="nucleotide sequence ID" value="NZ_FOIT01000001.1"/>
</dbReference>
<evidence type="ECO:0000313" key="3">
    <source>
        <dbReference type="Proteomes" id="UP000243605"/>
    </source>
</evidence>
<protein>
    <submittedName>
        <fullName evidence="2">Uncharacterized protein</fullName>
    </submittedName>
</protein>
<proteinExistence type="predicted"/>
<sequence>MHKHLNIEAKRGIGIFTMFRRVEVHINDEHVETIPLFGKKEVEIPHPGSRMQARFFSSKSKVVPVNPGDVVTIRESFIYMLITIVFFALLVIELVTPIDIPLAPLWITLGAAALIGNTFAGYNYAVSVKRNENSLASEMYAKK</sequence>
<keyword evidence="1" id="KW-0472">Membrane</keyword>
<evidence type="ECO:0000256" key="1">
    <source>
        <dbReference type="SAM" id="Phobius"/>
    </source>
</evidence>
<dbReference type="EMBL" id="FOIT01000001">
    <property type="protein sequence ID" value="SEV82905.1"/>
    <property type="molecule type" value="Genomic_DNA"/>
</dbReference>
<keyword evidence="1" id="KW-1133">Transmembrane helix</keyword>
<evidence type="ECO:0000313" key="2">
    <source>
        <dbReference type="EMBL" id="SEV82905.1"/>
    </source>
</evidence>
<dbReference type="AlphaFoldDB" id="A0A662Z167"/>
<feature type="transmembrane region" description="Helical" evidence="1">
    <location>
        <begin position="77"/>
        <end position="98"/>
    </location>
</feature>
<name>A0A662Z167_9STAP</name>
<organism evidence="2 3">
    <name type="scientific">Aliicoccus persicus</name>
    <dbReference type="NCBI Taxonomy" id="930138"/>
    <lineage>
        <taxon>Bacteria</taxon>
        <taxon>Bacillati</taxon>
        <taxon>Bacillota</taxon>
        <taxon>Bacilli</taxon>
        <taxon>Bacillales</taxon>
        <taxon>Staphylococcaceae</taxon>
        <taxon>Aliicoccus</taxon>
    </lineage>
</organism>
<keyword evidence="1" id="KW-0812">Transmembrane</keyword>
<keyword evidence="3" id="KW-1185">Reference proteome</keyword>
<accession>A0A662Z167</accession>
<feature type="transmembrane region" description="Helical" evidence="1">
    <location>
        <begin position="104"/>
        <end position="125"/>
    </location>
</feature>
<reference evidence="2 3" key="1">
    <citation type="submission" date="2016-10" db="EMBL/GenBank/DDBJ databases">
        <authorList>
            <person name="Varghese N."/>
            <person name="Submissions S."/>
        </authorList>
    </citation>
    <scope>NUCLEOTIDE SEQUENCE [LARGE SCALE GENOMIC DNA]</scope>
    <source>
        <strain evidence="2 3">IBRC-M10081</strain>
    </source>
</reference>
<dbReference type="Proteomes" id="UP000243605">
    <property type="component" value="Unassembled WGS sequence"/>
</dbReference>